<dbReference type="InterPro" id="IPR008207">
    <property type="entry name" value="Sig_transdc_His_kin_Hpt_dom"/>
</dbReference>
<accession>A0A1J5RWK1</accession>
<gene>
    <name evidence="2" type="ORF">GALL_242340</name>
</gene>
<dbReference type="Pfam" id="PF01627">
    <property type="entry name" value="Hpt"/>
    <property type="match status" value="1"/>
</dbReference>
<dbReference type="Gene3D" id="1.20.120.160">
    <property type="entry name" value="HPT domain"/>
    <property type="match status" value="1"/>
</dbReference>
<dbReference type="GO" id="GO:0000160">
    <property type="term" value="P:phosphorelay signal transduction system"/>
    <property type="evidence" value="ECO:0007669"/>
    <property type="project" value="InterPro"/>
</dbReference>
<dbReference type="EMBL" id="MLJW01000199">
    <property type="protein sequence ID" value="OIQ93851.1"/>
    <property type="molecule type" value="Genomic_DNA"/>
</dbReference>
<comment type="caution">
    <text evidence="2">The sequence shown here is derived from an EMBL/GenBank/DDBJ whole genome shotgun (WGS) entry which is preliminary data.</text>
</comment>
<dbReference type="SUPFAM" id="SSF47226">
    <property type="entry name" value="Histidine-containing phosphotransfer domain, HPT domain"/>
    <property type="match status" value="1"/>
</dbReference>
<evidence type="ECO:0000313" key="2">
    <source>
        <dbReference type="EMBL" id="OIQ93851.1"/>
    </source>
</evidence>
<dbReference type="AlphaFoldDB" id="A0A1J5RWK1"/>
<dbReference type="InterPro" id="IPR036641">
    <property type="entry name" value="HPT_dom_sf"/>
</dbReference>
<organism evidence="2">
    <name type="scientific">mine drainage metagenome</name>
    <dbReference type="NCBI Taxonomy" id="410659"/>
    <lineage>
        <taxon>unclassified sequences</taxon>
        <taxon>metagenomes</taxon>
        <taxon>ecological metagenomes</taxon>
    </lineage>
</organism>
<evidence type="ECO:0000259" key="1">
    <source>
        <dbReference type="Pfam" id="PF01627"/>
    </source>
</evidence>
<name>A0A1J5RWK1_9ZZZZ</name>
<sequence length="121" mass="12982">MTADRRARLLPTFQRYAAECRTRAQALAALTAAEGAWDLAAIVHEAHSLAGSGATMGAEALGTGARALEQRAQDCREAGLAPDDETRRQMAAQAQALLDQARGFAVERMLDAFMAKMFRSS</sequence>
<proteinExistence type="predicted"/>
<protein>
    <submittedName>
        <fullName evidence="2">Hpt domain protein</fullName>
    </submittedName>
</protein>
<reference evidence="2" key="1">
    <citation type="submission" date="2016-10" db="EMBL/GenBank/DDBJ databases">
        <title>Sequence of Gallionella enrichment culture.</title>
        <authorList>
            <person name="Poehlein A."/>
            <person name="Muehling M."/>
            <person name="Daniel R."/>
        </authorList>
    </citation>
    <scope>NUCLEOTIDE SEQUENCE</scope>
</reference>
<feature type="domain" description="HPt" evidence="1">
    <location>
        <begin position="14"/>
        <end position="97"/>
    </location>
</feature>